<dbReference type="Proteomes" id="UP000425566">
    <property type="component" value="Segment"/>
</dbReference>
<proteinExistence type="predicted"/>
<protein>
    <submittedName>
        <fullName evidence="1">ORF6</fullName>
    </submittedName>
</protein>
<sequence length="104" mass="11787">MLLRQTGWVTALLREIVSTMMVAVTVTRHAFMRTTGDRTKGTDEGTCEKDTSKLIERRAIFTDIFSAIRKPVVKNLKSVFLRASIHGSKSYFIPGVIKSNLRER</sequence>
<name>A0A286QWW2_9ADEN</name>
<dbReference type="EMBL" id="MK572875">
    <property type="protein sequence ID" value="QGQ63314.1"/>
    <property type="molecule type" value="Genomic_DNA"/>
</dbReference>
<dbReference type="RefSeq" id="NP_043897.1">
    <property type="nucleotide sequence ID" value="NC_001720.1"/>
</dbReference>
<dbReference type="KEGG" id="vg:1733457"/>
<organism evidence="1">
    <name type="scientific">Fowl aviadenovirus A</name>
    <dbReference type="NCBI Taxonomy" id="190061"/>
    <lineage>
        <taxon>Viruses</taxon>
        <taxon>Varidnaviria</taxon>
        <taxon>Bamfordvirae</taxon>
        <taxon>Preplasmiviricota</taxon>
        <taxon>Polisuviricotina</taxon>
        <taxon>Pharingeaviricetes</taxon>
        <taxon>Rowavirales</taxon>
        <taxon>Adenoviridae</taxon>
        <taxon>Aviadenovirus</taxon>
        <taxon>Aviadenovirus ventriculi</taxon>
    </lineage>
</organism>
<evidence type="ECO:0000313" key="1">
    <source>
        <dbReference type="EMBL" id="ASU56030.1"/>
    </source>
</evidence>
<reference evidence="1" key="1">
    <citation type="journal article" date="2017" name="Genome Announc.">
        <title>Genome Sequence of Fowl Aviadenovirus A Strain JM1/1, Which Caused Gizzard Erosions in Japan.</title>
        <authorList>
            <person name="Thanasut K."/>
            <person name="Fujino K."/>
            <person name="Taharaguchi M."/>
            <person name="Taharaguchi S."/>
            <person name="Shimokawa F."/>
            <person name="Murakami M."/>
            <person name="Takase K."/>
        </authorList>
    </citation>
    <scope>NUCLEOTIDE SEQUENCE [LARGE SCALE GENOMIC DNA]</scope>
    <source>
        <strain evidence="1">JM1/1</strain>
    </source>
</reference>
<dbReference type="GeneID" id="1733457"/>
<accession>A0A286QWW2</accession>
<reference evidence="2 3" key="2">
    <citation type="journal article" date="2019" name="Viruses">
        <title>Fowl Adenovirus (FAdV) Recombination with Intertypic Crossovers in Genomes of FAdV-D and FAdV-E, Displaying Hybrid Serological Phenotypes.</title>
        <authorList>
            <person name="Schachner A."/>
            <person name="Gonzalez G."/>
            <person name="Endler L."/>
            <person name="Ito K."/>
            <person name="Hess M."/>
        </authorList>
    </citation>
    <scope>NUCLEOTIDE SEQUENCE [LARGE SCALE GENOMIC DNA]</scope>
    <source>
        <strain evidence="2 3">CELO-CORR</strain>
    </source>
</reference>
<evidence type="ECO:0000313" key="3">
    <source>
        <dbReference type="Proteomes" id="UP000425566"/>
    </source>
</evidence>
<dbReference type="EMBL" id="MF168407">
    <property type="protein sequence ID" value="ASU56030.1"/>
    <property type="molecule type" value="Genomic_DNA"/>
</dbReference>
<dbReference type="Proteomes" id="UP000315483">
    <property type="component" value="Segment"/>
</dbReference>
<evidence type="ECO:0000313" key="2">
    <source>
        <dbReference type="EMBL" id="QGQ63314.1"/>
    </source>
</evidence>